<sequence length="351" mass="39548">MLSAGVNWLTRTAHRLTTPYTMFSQLNVFLRTHQHLQTQPNVECILFNDEYLTCTWGSKETLTANYSLYYWYIPPRCPAPTEECKRYLQEGGINTGCWFNHNEIIQFRPFYIHVNASHGGRSLVIPTKVMKLQDLVKPTPPVNLTIQNLSNNQLQLTWDSIYAKPHCLEYAVKYRSNQDTSWTEHLVSGKIFSFPSVDYEKYYTFYVKSKINQYCGTTQLWSEWSVPVFWGNNATDKGRGVLGPTRGKTLIIIMICSSGRTECRTDGQMARRLAGKQGGGKGYGVRRREDGEVRGRGGGRMVGGGGCQTDGAAPRPPLAPNPLLQPRAHTQHPNSLPEAAPLPHPNSLPEP</sequence>
<evidence type="ECO:0000256" key="2">
    <source>
        <dbReference type="ARBA" id="ARBA00008159"/>
    </source>
</evidence>
<comment type="similarity">
    <text evidence="2">Belongs to the type I cytokine receptor family. Type 5 subfamily.</text>
</comment>
<dbReference type="CDD" id="cd00063">
    <property type="entry name" value="FN3"/>
    <property type="match status" value="1"/>
</dbReference>
<evidence type="ECO:0000256" key="1">
    <source>
        <dbReference type="ARBA" id="ARBA00004479"/>
    </source>
</evidence>
<evidence type="ECO:0000256" key="4">
    <source>
        <dbReference type="ARBA" id="ARBA00022729"/>
    </source>
</evidence>
<evidence type="ECO:0000313" key="11">
    <source>
        <dbReference type="Ensembl" id="ENSCSRP00000017886.1"/>
    </source>
</evidence>
<dbReference type="InterPro" id="IPR048648">
    <property type="entry name" value="CRLF2-like_D2"/>
</dbReference>
<dbReference type="AlphaFoldDB" id="A0A8C3SVA8"/>
<dbReference type="PROSITE" id="PS50853">
    <property type="entry name" value="FN3"/>
    <property type="match status" value="1"/>
</dbReference>
<evidence type="ECO:0000256" key="5">
    <source>
        <dbReference type="ARBA" id="ARBA00022989"/>
    </source>
</evidence>
<dbReference type="InterPro" id="IPR003531">
    <property type="entry name" value="Hempt_rcpt_S_F1_CS"/>
</dbReference>
<evidence type="ECO:0000256" key="7">
    <source>
        <dbReference type="ARBA" id="ARBA00023170"/>
    </source>
</evidence>
<dbReference type="Pfam" id="PF21605">
    <property type="entry name" value="CRLF2-like_D2"/>
    <property type="match status" value="1"/>
</dbReference>
<evidence type="ECO:0000313" key="12">
    <source>
        <dbReference type="Proteomes" id="UP000694403"/>
    </source>
</evidence>
<keyword evidence="6" id="KW-0472">Membrane</keyword>
<accession>A0A8C3SVA8</accession>
<evidence type="ECO:0000256" key="6">
    <source>
        <dbReference type="ARBA" id="ARBA00023136"/>
    </source>
</evidence>
<evidence type="ECO:0000256" key="9">
    <source>
        <dbReference type="SAM" id="MobiDB-lite"/>
    </source>
</evidence>
<keyword evidence="4" id="KW-0732">Signal</keyword>
<dbReference type="Pfam" id="PF09240">
    <property type="entry name" value="IL6Ra-bind"/>
    <property type="match status" value="1"/>
</dbReference>
<dbReference type="SUPFAM" id="SSF49265">
    <property type="entry name" value="Fibronectin type III"/>
    <property type="match status" value="2"/>
</dbReference>
<dbReference type="InterPro" id="IPR003961">
    <property type="entry name" value="FN3_dom"/>
</dbReference>
<comment type="subcellular location">
    <subcellularLocation>
        <location evidence="1">Membrane</location>
        <topology evidence="1">Single-pass type I membrane protein</topology>
    </subcellularLocation>
</comment>
<evidence type="ECO:0000256" key="3">
    <source>
        <dbReference type="ARBA" id="ARBA00022692"/>
    </source>
</evidence>
<keyword evidence="5" id="KW-1133">Transmembrane helix</keyword>
<dbReference type="InterPro" id="IPR036116">
    <property type="entry name" value="FN3_sf"/>
</dbReference>
<name>A0A8C3SVA8_CHESE</name>
<dbReference type="PROSITE" id="PS01355">
    <property type="entry name" value="HEMATOPO_REC_S_F1"/>
    <property type="match status" value="1"/>
</dbReference>
<reference evidence="11" key="2">
    <citation type="submission" date="2025-09" db="UniProtKB">
        <authorList>
            <consortium name="Ensembl"/>
        </authorList>
    </citation>
    <scope>IDENTIFICATION</scope>
</reference>
<feature type="domain" description="Fibronectin type-III" evidence="10">
    <location>
        <begin position="140"/>
        <end position="238"/>
    </location>
</feature>
<keyword evidence="12" id="KW-1185">Reference proteome</keyword>
<dbReference type="Proteomes" id="UP000694403">
    <property type="component" value="Unplaced"/>
</dbReference>
<keyword evidence="8" id="KW-0325">Glycoprotein</keyword>
<dbReference type="InterPro" id="IPR013783">
    <property type="entry name" value="Ig-like_fold"/>
</dbReference>
<keyword evidence="7" id="KW-0675">Receptor</keyword>
<reference evidence="11" key="1">
    <citation type="submission" date="2025-08" db="UniProtKB">
        <authorList>
            <consortium name="Ensembl"/>
        </authorList>
    </citation>
    <scope>IDENTIFICATION</scope>
</reference>
<feature type="compositionally biased region" description="Basic and acidic residues" evidence="9">
    <location>
        <begin position="286"/>
        <end position="295"/>
    </location>
</feature>
<dbReference type="GO" id="GO:0009897">
    <property type="term" value="C:external side of plasma membrane"/>
    <property type="evidence" value="ECO:0007669"/>
    <property type="project" value="TreeGrafter"/>
</dbReference>
<evidence type="ECO:0000259" key="10">
    <source>
        <dbReference type="PROSITE" id="PS50853"/>
    </source>
</evidence>
<dbReference type="GO" id="GO:0004896">
    <property type="term" value="F:cytokine receptor activity"/>
    <property type="evidence" value="ECO:0007669"/>
    <property type="project" value="InterPro"/>
</dbReference>
<evidence type="ECO:0000256" key="8">
    <source>
        <dbReference type="ARBA" id="ARBA00023180"/>
    </source>
</evidence>
<dbReference type="InterPro" id="IPR015321">
    <property type="entry name" value="TypeI_recpt_CBD"/>
</dbReference>
<dbReference type="Gene3D" id="2.60.40.10">
    <property type="entry name" value="Immunoglobulins"/>
    <property type="match status" value="2"/>
</dbReference>
<proteinExistence type="inferred from homology"/>
<protein>
    <recommendedName>
        <fullName evidence="10">Fibronectin type-III domain-containing protein</fullName>
    </recommendedName>
</protein>
<dbReference type="Ensembl" id="ENSCSRT00000018715.1">
    <property type="protein sequence ID" value="ENSCSRP00000017886.1"/>
    <property type="gene ID" value="ENSCSRG00000013693.1"/>
</dbReference>
<organism evidence="11 12">
    <name type="scientific">Chelydra serpentina</name>
    <name type="common">Snapping turtle</name>
    <name type="synonym">Testudo serpentina</name>
    <dbReference type="NCBI Taxonomy" id="8475"/>
    <lineage>
        <taxon>Eukaryota</taxon>
        <taxon>Metazoa</taxon>
        <taxon>Chordata</taxon>
        <taxon>Craniata</taxon>
        <taxon>Vertebrata</taxon>
        <taxon>Euteleostomi</taxon>
        <taxon>Archelosauria</taxon>
        <taxon>Testudinata</taxon>
        <taxon>Testudines</taxon>
        <taxon>Cryptodira</taxon>
        <taxon>Durocryptodira</taxon>
        <taxon>Americhelydia</taxon>
        <taxon>Chelydroidea</taxon>
        <taxon>Chelydridae</taxon>
        <taxon>Chelydra</taxon>
    </lineage>
</organism>
<feature type="region of interest" description="Disordered" evidence="9">
    <location>
        <begin position="272"/>
        <end position="351"/>
    </location>
</feature>
<keyword evidence="3" id="KW-0812">Transmembrane</keyword>
<dbReference type="FunFam" id="2.60.40.10:FF:000754">
    <property type="entry name" value="Cytokine receptor common subunit gamma"/>
    <property type="match status" value="1"/>
</dbReference>
<feature type="compositionally biased region" description="Pro residues" evidence="9">
    <location>
        <begin position="340"/>
        <end position="351"/>
    </location>
</feature>
<dbReference type="PANTHER" id="PTHR23037">
    <property type="entry name" value="CYTOKINE RECEPTOR"/>
    <property type="match status" value="1"/>
</dbReference>
<dbReference type="PANTHER" id="PTHR23037:SF47">
    <property type="entry name" value="INTERLEUKIN 2 RECEPTOR SUBUNIT GAMMA"/>
    <property type="match status" value="1"/>
</dbReference>
<feature type="compositionally biased region" description="Gly residues" evidence="9">
    <location>
        <begin position="296"/>
        <end position="308"/>
    </location>
</feature>